<dbReference type="HOGENOM" id="CLU_644559_0_0_1"/>
<dbReference type="AlphaFoldDB" id="B3RWK0"/>
<feature type="domain" description="Protein kinase" evidence="3">
    <location>
        <begin position="86"/>
        <end position="380"/>
    </location>
</feature>
<dbReference type="Pfam" id="PF00069">
    <property type="entry name" value="Pkinase"/>
    <property type="match status" value="1"/>
</dbReference>
<dbReference type="Proteomes" id="UP000009022">
    <property type="component" value="Unassembled WGS sequence"/>
</dbReference>
<dbReference type="SUPFAM" id="SSF56112">
    <property type="entry name" value="Protein kinase-like (PK-like)"/>
    <property type="match status" value="1"/>
</dbReference>
<dbReference type="InterPro" id="IPR011009">
    <property type="entry name" value="Kinase-like_dom_sf"/>
</dbReference>
<accession>B3RWK0</accession>
<dbReference type="InParanoid" id="B3RWK0"/>
<evidence type="ECO:0000256" key="1">
    <source>
        <dbReference type="ARBA" id="ARBA00022741"/>
    </source>
</evidence>
<dbReference type="OrthoDB" id="4062651at2759"/>
<keyword evidence="1" id="KW-0547">Nucleotide-binding</keyword>
<proteinExistence type="predicted"/>
<organism evidence="4 5">
    <name type="scientific">Trichoplax adhaerens</name>
    <name type="common">Trichoplax reptans</name>
    <dbReference type="NCBI Taxonomy" id="10228"/>
    <lineage>
        <taxon>Eukaryota</taxon>
        <taxon>Metazoa</taxon>
        <taxon>Placozoa</taxon>
        <taxon>Uniplacotomia</taxon>
        <taxon>Trichoplacea</taxon>
        <taxon>Trichoplacidae</taxon>
        <taxon>Trichoplax</taxon>
    </lineage>
</organism>
<dbReference type="GO" id="GO:0005524">
    <property type="term" value="F:ATP binding"/>
    <property type="evidence" value="ECO:0007669"/>
    <property type="project" value="UniProtKB-KW"/>
</dbReference>
<dbReference type="GO" id="GO:0035556">
    <property type="term" value="P:intracellular signal transduction"/>
    <property type="evidence" value="ECO:0000318"/>
    <property type="project" value="GO_Central"/>
</dbReference>
<dbReference type="SMART" id="SM00220">
    <property type="entry name" value="S_TKc"/>
    <property type="match status" value="1"/>
</dbReference>
<keyword evidence="5" id="KW-1185">Reference proteome</keyword>
<dbReference type="GO" id="GO:0005737">
    <property type="term" value="C:cytoplasm"/>
    <property type="evidence" value="ECO:0000318"/>
    <property type="project" value="GO_Central"/>
</dbReference>
<dbReference type="RefSeq" id="XP_002113039.1">
    <property type="nucleotide sequence ID" value="XM_002113003.1"/>
</dbReference>
<dbReference type="KEGG" id="tad:TRIADDRAFT_56777"/>
<dbReference type="GO" id="GO:0005634">
    <property type="term" value="C:nucleus"/>
    <property type="evidence" value="ECO:0000318"/>
    <property type="project" value="GO_Central"/>
</dbReference>
<evidence type="ECO:0000313" key="5">
    <source>
        <dbReference type="Proteomes" id="UP000009022"/>
    </source>
</evidence>
<evidence type="ECO:0000259" key="3">
    <source>
        <dbReference type="PROSITE" id="PS50011"/>
    </source>
</evidence>
<dbReference type="FunFam" id="1.10.510.10:FF:001629">
    <property type="entry name" value="Putative serine/threonine-protein kinase"/>
    <property type="match status" value="1"/>
</dbReference>
<dbReference type="GeneID" id="6753809"/>
<dbReference type="PANTHER" id="PTHR27001">
    <property type="entry name" value="OS01G0253100 PROTEIN"/>
    <property type="match status" value="1"/>
</dbReference>
<evidence type="ECO:0000256" key="2">
    <source>
        <dbReference type="ARBA" id="ARBA00022840"/>
    </source>
</evidence>
<dbReference type="EMBL" id="DS985245">
    <property type="protein sequence ID" value="EDV25149.1"/>
    <property type="molecule type" value="Genomic_DNA"/>
</dbReference>
<dbReference type="InterPro" id="IPR000719">
    <property type="entry name" value="Prot_kinase_dom"/>
</dbReference>
<dbReference type="PANTHER" id="PTHR27001:SF931">
    <property type="entry name" value="OS11G0664100 PROTEIN"/>
    <property type="match status" value="1"/>
</dbReference>
<dbReference type="CTD" id="6753809"/>
<dbReference type="PROSITE" id="PS50011">
    <property type="entry name" value="PROTEIN_KINASE_DOM"/>
    <property type="match status" value="1"/>
</dbReference>
<evidence type="ECO:0000313" key="4">
    <source>
        <dbReference type="EMBL" id="EDV25149.1"/>
    </source>
</evidence>
<reference evidence="4 5" key="1">
    <citation type="journal article" date="2008" name="Nature">
        <title>The Trichoplax genome and the nature of placozoans.</title>
        <authorList>
            <person name="Srivastava M."/>
            <person name="Begovic E."/>
            <person name="Chapman J."/>
            <person name="Putnam N.H."/>
            <person name="Hellsten U."/>
            <person name="Kawashima T."/>
            <person name="Kuo A."/>
            <person name="Mitros T."/>
            <person name="Salamov A."/>
            <person name="Carpenter M.L."/>
            <person name="Signorovitch A.Y."/>
            <person name="Moreno M.A."/>
            <person name="Kamm K."/>
            <person name="Grimwood J."/>
            <person name="Schmutz J."/>
            <person name="Shapiro H."/>
            <person name="Grigoriev I.V."/>
            <person name="Buss L.W."/>
            <person name="Schierwater B."/>
            <person name="Dellaporta S.L."/>
            <person name="Rokhsar D.S."/>
        </authorList>
    </citation>
    <scope>NUCLEOTIDE SEQUENCE [LARGE SCALE GENOMIC DNA]</scope>
    <source>
        <strain evidence="4 5">Grell-BS-1999</strain>
    </source>
</reference>
<dbReference type="Gene3D" id="1.10.510.10">
    <property type="entry name" value="Transferase(Phosphotransferase) domain 1"/>
    <property type="match status" value="1"/>
</dbReference>
<sequence>MANNDQAKTQNSFIRTCCCFYNGENKGDNGNRKNYDNEESYYRTDVDHERSLYQNKCVAKSITNSFAYCSWPSTNEDPLVDQDSSEGASDFVESGLYQAIRKSLTLPQPEGYFGKTCVGIKYLNQCFVFKQWHYQIVIKARKNLRQGAMRLSKLEHRNVIRVLQFYLEFNGVVEESGAESLSDRMIDMNPNRLLRCYQRYVILSNVVEGLSHLHSKEIVHNNLTGKNIILTSDGTAKITHGGYYTVFPEAISNIKVDGFKNSQNKLGYYSSNAYNGIVEKSNDIFSLGAVIFLLLCGKEPYLCTENGKDVDARSILQDKKKRKTLKDKRIKWAKNPQLSTTTYRKCLVSIAKNCMKEKLSERLSIYQIKKTLRSCLDIYFSGTDDMLTTGYVSVNDCDDE</sequence>
<protein>
    <recommendedName>
        <fullName evidence="3">Protein kinase domain-containing protein</fullName>
    </recommendedName>
</protein>
<dbReference type="GO" id="GO:0004672">
    <property type="term" value="F:protein kinase activity"/>
    <property type="evidence" value="ECO:0007669"/>
    <property type="project" value="InterPro"/>
</dbReference>
<dbReference type="PhylomeDB" id="B3RWK0"/>
<gene>
    <name evidence="4" type="ORF">TRIADDRAFT_56777</name>
</gene>
<name>B3RWK0_TRIAD</name>
<keyword evidence="2" id="KW-0067">ATP-binding</keyword>